<dbReference type="Proteomes" id="UP001166674">
    <property type="component" value="Unassembled WGS sequence"/>
</dbReference>
<dbReference type="Gene3D" id="3.30.780.10">
    <property type="entry name" value="SUI1-like domain"/>
    <property type="match status" value="1"/>
</dbReference>
<keyword evidence="11 12" id="KW-0539">Nucleus</keyword>
<evidence type="ECO:0000256" key="5">
    <source>
        <dbReference type="ARBA" id="ARBA00022771"/>
    </source>
</evidence>
<dbReference type="SUPFAM" id="SSF81296">
    <property type="entry name" value="E set domains"/>
    <property type="match status" value="1"/>
</dbReference>
<protein>
    <submittedName>
        <fullName evidence="15">Transcription factor COE1</fullName>
    </submittedName>
</protein>
<evidence type="ECO:0000256" key="9">
    <source>
        <dbReference type="ARBA" id="ARBA00023159"/>
    </source>
</evidence>
<dbReference type="SMART" id="SM00429">
    <property type="entry name" value="IPT"/>
    <property type="match status" value="1"/>
</dbReference>
<dbReference type="GO" id="GO:0003743">
    <property type="term" value="F:translation initiation factor activity"/>
    <property type="evidence" value="ECO:0007669"/>
    <property type="project" value="InterPro"/>
</dbReference>
<dbReference type="InterPro" id="IPR038173">
    <property type="entry name" value="COE_DBD_sf"/>
</dbReference>
<dbReference type="InterPro" id="IPR032200">
    <property type="entry name" value="COE_DBD"/>
</dbReference>
<evidence type="ECO:0000256" key="6">
    <source>
        <dbReference type="ARBA" id="ARBA00022833"/>
    </source>
</evidence>
<sequence>MAIQAGEAVQVVVSTTVNVDGHVLAVSDNMFVHNNSKHGRRARRLDPSEGTPSYLEHATPCIKAISPSEGWTTGGATVIIIGDNFFDGLQVIFGTMLVWSELITPHAIRVQTPPRHIPGVVEVTLSYKSKQFCKGTPGRFIYTALNEPTIDYGFQRLQKVIPRHPGDPERLPKEVILKRAADLVEALYGMPHNNQEIILKRAADIAEALYSVPRNHNQLPALANTSVHTGMMGVNSFSGQLAVNVSEASQATNQGFTRNSSSVSPHGYVPSTTPQQTNYNSVTTSMNGYGSAAMSNLGGSPTFLNGSAANSPYAIVPSSPTMASSTSLPSNCSSSSGIFSFSPANMVSAVKQKSAFAPVVRPQTSPPPTCTSTNGNSLQGSILVLVVNMLQHTYLNLLSLEIKSGNEEIPETKDKFSDIPEKESYHMSTLQSLHYFRPCADASRDHDLLPAGTEDFIHMRIQQRNGKTLTTVQGTADGYGKKEL</sequence>
<dbReference type="AlphaFoldDB" id="A0AA41NJQ3"/>
<dbReference type="GO" id="GO:0008270">
    <property type="term" value="F:zinc ion binding"/>
    <property type="evidence" value="ECO:0007669"/>
    <property type="project" value="UniProtKB-KW"/>
</dbReference>
<keyword evidence="10 12" id="KW-0804">Transcription</keyword>
<evidence type="ECO:0000256" key="4">
    <source>
        <dbReference type="ARBA" id="ARBA00022723"/>
    </source>
</evidence>
<dbReference type="GO" id="GO:0005634">
    <property type="term" value="C:nucleus"/>
    <property type="evidence" value="ECO:0007669"/>
    <property type="project" value="UniProtKB-SubCell"/>
</dbReference>
<feature type="domain" description="IPT/TIG" evidence="14">
    <location>
        <begin position="59"/>
        <end position="143"/>
    </location>
</feature>
<dbReference type="FunFam" id="1.10.287.4280:FF:000001">
    <property type="entry name" value="transcription factor COE1 isoform X2"/>
    <property type="match status" value="1"/>
</dbReference>
<dbReference type="InterPro" id="IPR014756">
    <property type="entry name" value="Ig_E-set"/>
</dbReference>
<comment type="similarity">
    <text evidence="2 12">Belongs to the COE family.</text>
</comment>
<dbReference type="Gene3D" id="2.60.40.10">
    <property type="entry name" value="Immunoglobulins"/>
    <property type="match status" value="1"/>
</dbReference>
<dbReference type="GO" id="GO:0003677">
    <property type="term" value="F:DNA binding"/>
    <property type="evidence" value="ECO:0007669"/>
    <property type="project" value="UniProtKB-KW"/>
</dbReference>
<evidence type="ECO:0000313" key="16">
    <source>
        <dbReference type="Proteomes" id="UP001166674"/>
    </source>
</evidence>
<evidence type="ECO:0000313" key="15">
    <source>
        <dbReference type="EMBL" id="MBZ3891710.1"/>
    </source>
</evidence>
<evidence type="ECO:0000256" key="7">
    <source>
        <dbReference type="ARBA" id="ARBA00023015"/>
    </source>
</evidence>
<dbReference type="CDD" id="cd01175">
    <property type="entry name" value="IPT_COE"/>
    <property type="match status" value="1"/>
</dbReference>
<evidence type="ECO:0000256" key="12">
    <source>
        <dbReference type="RuleBase" id="RU004489"/>
    </source>
</evidence>
<evidence type="ECO:0000256" key="3">
    <source>
        <dbReference type="ARBA" id="ARBA00022473"/>
    </source>
</evidence>
<keyword evidence="8 12" id="KW-0238">DNA-binding</keyword>
<dbReference type="PANTHER" id="PTHR10747">
    <property type="entry name" value="TRANSCRIPTION FACTOR COE FAMILY MEMBER"/>
    <property type="match status" value="1"/>
</dbReference>
<dbReference type="InterPro" id="IPR002909">
    <property type="entry name" value="IPT_dom"/>
</dbReference>
<evidence type="ECO:0000256" key="10">
    <source>
        <dbReference type="ARBA" id="ARBA00023163"/>
    </source>
</evidence>
<keyword evidence="4 12" id="KW-0479">Metal-binding</keyword>
<comment type="subcellular location">
    <subcellularLocation>
        <location evidence="1 12">Nucleus</location>
    </subcellularLocation>
</comment>
<feature type="region of interest" description="Disordered" evidence="13">
    <location>
        <begin position="255"/>
        <end position="278"/>
    </location>
</feature>
<dbReference type="InterPro" id="IPR032201">
    <property type="entry name" value="COE_HLH"/>
</dbReference>
<dbReference type="Gene3D" id="2.60.40.3180">
    <property type="entry name" value="Transcription factor COE1, DNA-binding domain"/>
    <property type="match status" value="1"/>
</dbReference>
<accession>A0AA41NJQ3</accession>
<dbReference type="FunFam" id="2.60.40.3180:FF:000006">
    <property type="entry name" value="transcription factor COE1 isoform X1"/>
    <property type="match status" value="1"/>
</dbReference>
<organism evidence="15 16">
    <name type="scientific">Sciurus carolinensis</name>
    <name type="common">Eastern gray squirrel</name>
    <dbReference type="NCBI Taxonomy" id="30640"/>
    <lineage>
        <taxon>Eukaryota</taxon>
        <taxon>Metazoa</taxon>
        <taxon>Chordata</taxon>
        <taxon>Craniata</taxon>
        <taxon>Vertebrata</taxon>
        <taxon>Euteleostomi</taxon>
        <taxon>Mammalia</taxon>
        <taxon>Eutheria</taxon>
        <taxon>Euarchontoglires</taxon>
        <taxon>Glires</taxon>
        <taxon>Rodentia</taxon>
        <taxon>Sciuromorpha</taxon>
        <taxon>Sciuridae</taxon>
        <taxon>Sciurinae</taxon>
        <taxon>Sciurini</taxon>
        <taxon>Sciurus</taxon>
    </lineage>
</organism>
<dbReference type="InterPro" id="IPR036877">
    <property type="entry name" value="SUI1_dom_sf"/>
</dbReference>
<dbReference type="GO" id="GO:0003700">
    <property type="term" value="F:DNA-binding transcription factor activity"/>
    <property type="evidence" value="ECO:0007669"/>
    <property type="project" value="InterPro"/>
</dbReference>
<dbReference type="Gene3D" id="1.10.287.4280">
    <property type="match status" value="1"/>
</dbReference>
<dbReference type="InterPro" id="IPR038006">
    <property type="entry name" value="COE_IPT"/>
</dbReference>
<evidence type="ECO:0000256" key="13">
    <source>
        <dbReference type="SAM" id="MobiDB-lite"/>
    </source>
</evidence>
<dbReference type="Pfam" id="PF16422">
    <property type="entry name" value="COE1_DBD"/>
    <property type="match status" value="1"/>
</dbReference>
<evidence type="ECO:0000256" key="1">
    <source>
        <dbReference type="ARBA" id="ARBA00004123"/>
    </source>
</evidence>
<gene>
    <name evidence="15" type="ORF">SUZIE_214320</name>
</gene>
<dbReference type="EMBL" id="JAATJV010452570">
    <property type="protein sequence ID" value="MBZ3891710.1"/>
    <property type="molecule type" value="Genomic_DNA"/>
</dbReference>
<evidence type="ECO:0000256" key="11">
    <source>
        <dbReference type="ARBA" id="ARBA00023242"/>
    </source>
</evidence>
<dbReference type="Pfam" id="PF16423">
    <property type="entry name" value="COE1_HLH"/>
    <property type="match status" value="1"/>
</dbReference>
<keyword evidence="7 12" id="KW-0805">Transcription regulation</keyword>
<keyword evidence="16" id="KW-1185">Reference proteome</keyword>
<keyword evidence="3 12" id="KW-0217">Developmental protein</keyword>
<proteinExistence type="inferred from homology"/>
<dbReference type="Pfam" id="PF01833">
    <property type="entry name" value="TIG"/>
    <property type="match status" value="1"/>
</dbReference>
<evidence type="ECO:0000256" key="2">
    <source>
        <dbReference type="ARBA" id="ARBA00010340"/>
    </source>
</evidence>
<reference evidence="15" key="1">
    <citation type="submission" date="2020-03" db="EMBL/GenBank/DDBJ databases">
        <title>Studies in the Genomics of Life Span.</title>
        <authorList>
            <person name="Glass D."/>
        </authorList>
    </citation>
    <scope>NUCLEOTIDE SEQUENCE</scope>
    <source>
        <strain evidence="15">SUZIE</strain>
        <tissue evidence="15">Muscle</tissue>
    </source>
</reference>
<dbReference type="InterPro" id="IPR003523">
    <property type="entry name" value="Transcription_factor_COE"/>
</dbReference>
<dbReference type="InterPro" id="IPR013783">
    <property type="entry name" value="Ig-like_fold"/>
</dbReference>
<evidence type="ECO:0000259" key="14">
    <source>
        <dbReference type="SMART" id="SM00429"/>
    </source>
</evidence>
<keyword evidence="9" id="KW-0010">Activator</keyword>
<name>A0AA41NJQ3_SCICA</name>
<keyword evidence="6 12" id="KW-0862">Zinc</keyword>
<dbReference type="SUPFAM" id="SSF55159">
    <property type="entry name" value="eIF1-like"/>
    <property type="match status" value="1"/>
</dbReference>
<evidence type="ECO:0000256" key="8">
    <source>
        <dbReference type="ARBA" id="ARBA00023125"/>
    </source>
</evidence>
<keyword evidence="5 12" id="KW-0863">Zinc-finger</keyword>
<dbReference type="FunFam" id="2.60.40.10:FF:001696">
    <property type="entry name" value="Transcription factor COE3"/>
    <property type="match status" value="1"/>
</dbReference>
<comment type="caution">
    <text evidence="15">The sequence shown here is derived from an EMBL/GenBank/DDBJ whole genome shotgun (WGS) entry which is preliminary data.</text>
</comment>